<dbReference type="RefSeq" id="XP_030970398.1">
    <property type="nucleotide sequence ID" value="XM_031114538.1"/>
</dbReference>
<dbReference type="InParanoid" id="A0A7N2KNM6"/>
<dbReference type="EnsemblPlants" id="QL01p025713:mrna">
    <property type="protein sequence ID" value="QL01p025713:mrna"/>
    <property type="gene ID" value="QL01p025713"/>
</dbReference>
<reference evidence="2" key="2">
    <citation type="submission" date="2021-01" db="UniProtKB">
        <authorList>
            <consortium name="EnsemblPlants"/>
        </authorList>
    </citation>
    <scope>IDENTIFICATION</scope>
</reference>
<dbReference type="PANTHER" id="PTHR31087:SF85">
    <property type="entry name" value="PROTEIN LURP-ONE-RELATED 7"/>
    <property type="match status" value="1"/>
</dbReference>
<dbReference type="InterPro" id="IPR025659">
    <property type="entry name" value="Tubby-like_C"/>
</dbReference>
<dbReference type="FunCoup" id="A0A7N2KNM6">
    <property type="interactions" value="401"/>
</dbReference>
<evidence type="ECO:0000256" key="1">
    <source>
        <dbReference type="ARBA" id="ARBA00005437"/>
    </source>
</evidence>
<comment type="similarity">
    <text evidence="1">Belongs to the LOR family.</text>
</comment>
<keyword evidence="3" id="KW-1185">Reference proteome</keyword>
<dbReference type="OMA" id="QFPFDLF"/>
<sequence length="174" mass="19509">MTSSPIPVDLFVSKKHPGLTVGDLGFADASGNVIFRVNRQSSPKNKRLFLDSTGNPLISIYRYRNGSWQGFTGEDDQKQCIFRVQRTVNKLTRTELEVFLVGVNGEDSASKLKVKGCPFQKSCTIYRGNDIVAQTSLMYKLRQLYAKRNKFRLTIFPGSDDHALVAALVVIFLD</sequence>
<name>A0A7N2KNM6_QUELO</name>
<evidence type="ECO:0000313" key="2">
    <source>
        <dbReference type="EnsemblPlants" id="QL01p025713:mrna"/>
    </source>
</evidence>
<accession>A0A7N2KNM6</accession>
<evidence type="ECO:0000313" key="3">
    <source>
        <dbReference type="Proteomes" id="UP000594261"/>
    </source>
</evidence>
<dbReference type="OrthoDB" id="770293at2759"/>
<dbReference type="InterPro" id="IPR038595">
    <property type="entry name" value="LOR_sf"/>
</dbReference>
<dbReference type="SUPFAM" id="SSF54518">
    <property type="entry name" value="Tubby C-terminal domain-like"/>
    <property type="match status" value="1"/>
</dbReference>
<organism evidence="2 3">
    <name type="scientific">Quercus lobata</name>
    <name type="common">Valley oak</name>
    <dbReference type="NCBI Taxonomy" id="97700"/>
    <lineage>
        <taxon>Eukaryota</taxon>
        <taxon>Viridiplantae</taxon>
        <taxon>Streptophyta</taxon>
        <taxon>Embryophyta</taxon>
        <taxon>Tracheophyta</taxon>
        <taxon>Spermatophyta</taxon>
        <taxon>Magnoliopsida</taxon>
        <taxon>eudicotyledons</taxon>
        <taxon>Gunneridae</taxon>
        <taxon>Pentapetalae</taxon>
        <taxon>rosids</taxon>
        <taxon>fabids</taxon>
        <taxon>Fagales</taxon>
        <taxon>Fagaceae</taxon>
        <taxon>Quercus</taxon>
    </lineage>
</organism>
<dbReference type="Gramene" id="QL01p025713:mrna">
    <property type="protein sequence ID" value="QL01p025713:mrna"/>
    <property type="gene ID" value="QL01p025713"/>
</dbReference>
<evidence type="ECO:0008006" key="4">
    <source>
        <dbReference type="Google" id="ProtNLM"/>
    </source>
</evidence>
<protein>
    <recommendedName>
        <fullName evidence="4">Protein LURP-one-related 7</fullName>
    </recommendedName>
</protein>
<dbReference type="EMBL" id="LRBV02000001">
    <property type="status" value="NOT_ANNOTATED_CDS"/>
    <property type="molecule type" value="Genomic_DNA"/>
</dbReference>
<dbReference type="InterPro" id="IPR007612">
    <property type="entry name" value="LOR"/>
</dbReference>
<reference evidence="2 3" key="1">
    <citation type="journal article" date="2016" name="G3 (Bethesda)">
        <title>First Draft Assembly and Annotation of the Genome of a California Endemic Oak Quercus lobata Nee (Fagaceae).</title>
        <authorList>
            <person name="Sork V.L."/>
            <person name="Fitz-Gibbon S.T."/>
            <person name="Puiu D."/>
            <person name="Crepeau M."/>
            <person name="Gugger P.F."/>
            <person name="Sherman R."/>
            <person name="Stevens K."/>
            <person name="Langley C.H."/>
            <person name="Pellegrini M."/>
            <person name="Salzberg S.L."/>
        </authorList>
    </citation>
    <scope>NUCLEOTIDE SEQUENCE [LARGE SCALE GENOMIC DNA]</scope>
    <source>
        <strain evidence="2 3">cv. SW786</strain>
    </source>
</reference>
<dbReference type="Gene3D" id="2.40.160.200">
    <property type="entry name" value="LURP1-related"/>
    <property type="match status" value="1"/>
</dbReference>
<dbReference type="KEGG" id="qlo:115990715"/>
<dbReference type="AlphaFoldDB" id="A0A7N2KNM6"/>
<dbReference type="PANTHER" id="PTHR31087">
    <property type="match status" value="1"/>
</dbReference>
<dbReference type="Pfam" id="PF04525">
    <property type="entry name" value="LOR"/>
    <property type="match status" value="1"/>
</dbReference>
<proteinExistence type="inferred from homology"/>
<dbReference type="Proteomes" id="UP000594261">
    <property type="component" value="Chromosome 1"/>
</dbReference>
<dbReference type="GeneID" id="115990715"/>
<gene>
    <name evidence="2" type="primary">LOC115990715</name>
</gene>